<protein>
    <submittedName>
        <fullName evidence="1">Uncharacterized protein</fullName>
    </submittedName>
</protein>
<evidence type="ECO:0000313" key="2">
    <source>
        <dbReference type="Proteomes" id="UP001064489"/>
    </source>
</evidence>
<evidence type="ECO:0000313" key="1">
    <source>
        <dbReference type="EMBL" id="KAI9157215.1"/>
    </source>
</evidence>
<accession>A0AAD5NG07</accession>
<keyword evidence="2" id="KW-1185">Reference proteome</keyword>
<dbReference type="Proteomes" id="UP001064489">
    <property type="component" value="Chromosome 12"/>
</dbReference>
<organism evidence="1 2">
    <name type="scientific">Acer negundo</name>
    <name type="common">Box elder</name>
    <dbReference type="NCBI Taxonomy" id="4023"/>
    <lineage>
        <taxon>Eukaryota</taxon>
        <taxon>Viridiplantae</taxon>
        <taxon>Streptophyta</taxon>
        <taxon>Embryophyta</taxon>
        <taxon>Tracheophyta</taxon>
        <taxon>Spermatophyta</taxon>
        <taxon>Magnoliopsida</taxon>
        <taxon>eudicotyledons</taxon>
        <taxon>Gunneridae</taxon>
        <taxon>Pentapetalae</taxon>
        <taxon>rosids</taxon>
        <taxon>malvids</taxon>
        <taxon>Sapindales</taxon>
        <taxon>Sapindaceae</taxon>
        <taxon>Hippocastanoideae</taxon>
        <taxon>Acereae</taxon>
        <taxon>Acer</taxon>
    </lineage>
</organism>
<dbReference type="EMBL" id="JAJSOW010000107">
    <property type="protein sequence ID" value="KAI9157215.1"/>
    <property type="molecule type" value="Genomic_DNA"/>
</dbReference>
<comment type="caution">
    <text evidence="1">The sequence shown here is derived from an EMBL/GenBank/DDBJ whole genome shotgun (WGS) entry which is preliminary data.</text>
</comment>
<reference evidence="1" key="2">
    <citation type="submission" date="2023-02" db="EMBL/GenBank/DDBJ databases">
        <authorList>
            <person name="Swenson N.G."/>
            <person name="Wegrzyn J.L."/>
            <person name="Mcevoy S.L."/>
        </authorList>
    </citation>
    <scope>NUCLEOTIDE SEQUENCE</scope>
    <source>
        <strain evidence="1">91603</strain>
        <tissue evidence="1">Leaf</tissue>
    </source>
</reference>
<proteinExistence type="predicted"/>
<dbReference type="AlphaFoldDB" id="A0AAD5NG07"/>
<gene>
    <name evidence="1" type="ORF">LWI28_018649</name>
</gene>
<sequence>MASLQRQHLPRHRRLRPSSSSLMLKSMLVDWRSNIFNWQRRRWRPTSPTTSPWIMGLRLPQTPPPVDFESWGWWISDGEWWIERDEIGGDDDDLGLVMNDDGG</sequence>
<reference evidence="1" key="1">
    <citation type="journal article" date="2022" name="Plant J.">
        <title>Strategies of tolerance reflected in two North American maple genomes.</title>
        <authorList>
            <person name="McEvoy S.L."/>
            <person name="Sezen U.U."/>
            <person name="Trouern-Trend A."/>
            <person name="McMahon S.M."/>
            <person name="Schaberg P.G."/>
            <person name="Yang J."/>
            <person name="Wegrzyn J.L."/>
            <person name="Swenson N.G."/>
        </authorList>
    </citation>
    <scope>NUCLEOTIDE SEQUENCE</scope>
    <source>
        <strain evidence="1">91603</strain>
    </source>
</reference>
<name>A0AAD5NG07_ACENE</name>